<dbReference type="RefSeq" id="WP_007147964.1">
    <property type="nucleotide sequence ID" value="NZ_AKCI01000001.1"/>
</dbReference>
<keyword evidence="12" id="KW-0812">Transmembrane</keyword>
<evidence type="ECO:0000313" key="16">
    <source>
        <dbReference type="Proteomes" id="UP000006415"/>
    </source>
</evidence>
<dbReference type="SMART" id="SM00220">
    <property type="entry name" value="S_TKc"/>
    <property type="match status" value="1"/>
</dbReference>
<name>J0X080_9BIFI</name>
<evidence type="ECO:0000256" key="10">
    <source>
        <dbReference type="PROSITE-ProRule" id="PRU10141"/>
    </source>
</evidence>
<keyword evidence="16" id="KW-1185">Reference proteome</keyword>
<evidence type="ECO:0000256" key="2">
    <source>
        <dbReference type="ARBA" id="ARBA00022527"/>
    </source>
</evidence>
<proteinExistence type="predicted"/>
<evidence type="ECO:0000256" key="5">
    <source>
        <dbReference type="ARBA" id="ARBA00022741"/>
    </source>
</evidence>
<dbReference type="eggNOG" id="COG2815">
    <property type="taxonomic scope" value="Bacteria"/>
</dbReference>
<sequence length="676" mass="71429">MSMFIPQSLAGGRYTVGELIGHGGMAQVHIGTDTRLGRTVAIKIMRSDLAEDSIFLTRFRREARAVAQLNNPNIVSIYDSGEEQLEDAAGNTVQVPYIVMEYIKGQTLRDIIQVNGSLSPQDAEQVMIGVLNALDYSHRMGIIHRDIKPGNIMISDQGTVKVMDFGIARAMDDSSATMTQNQGVVGTAQYLSPEQARGEQVGAKSDLYSAGCVLYEMLTGKPPFTGDSAVAIAYQHVSETATPISTLVPGLDKRWDSIVAKAMAKDTENRYADAAAFRQDIVTLAHGGMPIAANAHPLTDLSKTSQAQDVPQTAAMPQASVEQTSTLSTGSLPAAYGPAAADSASGAAAGTSTRALARKEEQDKKKRRNIIIISVILGIAALAAIMLGIWFVYNSQNNLVSVPTIDSSMSASTAKETIESAGLHFQQETDDNSSEPRGTFTRQDPTGGTRVAKGSTVRVWFSSGPRARTIPNVKGMTQQAATSALTSAGFKVSSVATENSATVEKDHVTRTDPASGTQQPQGTSVILYISTGQTTVPTGLVGKPRNEAVRRLNNNGFNTNIMPENSDSVAAGNVTRVNPAEGSTVSQGATITVYISSGPKMIDTPSQSSLSKYAGTGSELESHLRELGFTNVTISGKVSDPVDTVTFGGKKLENISDSQIASNTAIVITTGSDPED</sequence>
<comment type="catalytic activity">
    <reaction evidence="9">
        <text>L-seryl-[protein] + ATP = O-phospho-L-seryl-[protein] + ADP + H(+)</text>
        <dbReference type="Rhea" id="RHEA:17989"/>
        <dbReference type="Rhea" id="RHEA-COMP:9863"/>
        <dbReference type="Rhea" id="RHEA-COMP:11604"/>
        <dbReference type="ChEBI" id="CHEBI:15378"/>
        <dbReference type="ChEBI" id="CHEBI:29999"/>
        <dbReference type="ChEBI" id="CHEBI:30616"/>
        <dbReference type="ChEBI" id="CHEBI:83421"/>
        <dbReference type="ChEBI" id="CHEBI:456216"/>
        <dbReference type="EC" id="2.7.11.1"/>
    </reaction>
</comment>
<keyword evidence="12" id="KW-1133">Transmembrane helix</keyword>
<dbReference type="Proteomes" id="UP000006415">
    <property type="component" value="Unassembled WGS sequence"/>
</dbReference>
<keyword evidence="4" id="KW-0677">Repeat</keyword>
<dbReference type="PROSITE" id="PS00107">
    <property type="entry name" value="PROTEIN_KINASE_ATP"/>
    <property type="match status" value="1"/>
</dbReference>
<dbReference type="GO" id="GO:0005524">
    <property type="term" value="F:ATP binding"/>
    <property type="evidence" value="ECO:0007669"/>
    <property type="project" value="UniProtKB-UniRule"/>
</dbReference>
<dbReference type="PROSITE" id="PS50011">
    <property type="entry name" value="PROTEIN_KINASE_DOM"/>
    <property type="match status" value="1"/>
</dbReference>
<dbReference type="CDD" id="cd06577">
    <property type="entry name" value="PASTA_pknB"/>
    <property type="match status" value="3"/>
</dbReference>
<feature type="region of interest" description="Disordered" evidence="11">
    <location>
        <begin position="421"/>
        <end position="454"/>
    </location>
</feature>
<keyword evidence="2" id="KW-0723">Serine/threonine-protein kinase</keyword>
<dbReference type="NCBIfam" id="NF033483">
    <property type="entry name" value="PknB_PASTA_kin"/>
    <property type="match status" value="1"/>
</dbReference>
<dbReference type="SMART" id="SM00740">
    <property type="entry name" value="PASTA"/>
    <property type="match status" value="3"/>
</dbReference>
<dbReference type="OrthoDB" id="9762169at2"/>
<dbReference type="PROSITE" id="PS51178">
    <property type="entry name" value="PASTA"/>
    <property type="match status" value="3"/>
</dbReference>
<dbReference type="eggNOG" id="COG0515">
    <property type="taxonomic scope" value="Bacteria"/>
</dbReference>
<comment type="caution">
    <text evidence="15">The sequence shown here is derived from an EMBL/GenBank/DDBJ whole genome shotgun (WGS) entry which is preliminary data.</text>
</comment>
<gene>
    <name evidence="15" type="ORF">HMPREF9156_00900</name>
</gene>
<dbReference type="PROSITE" id="PS00108">
    <property type="entry name" value="PROTEIN_KINASE_ST"/>
    <property type="match status" value="1"/>
</dbReference>
<feature type="domain" description="Protein kinase" evidence="13">
    <location>
        <begin position="14"/>
        <end position="282"/>
    </location>
</feature>
<keyword evidence="3" id="KW-0808">Transferase</keyword>
<evidence type="ECO:0000256" key="4">
    <source>
        <dbReference type="ARBA" id="ARBA00022737"/>
    </source>
</evidence>
<evidence type="ECO:0000256" key="12">
    <source>
        <dbReference type="SAM" id="Phobius"/>
    </source>
</evidence>
<dbReference type="InterPro" id="IPR008271">
    <property type="entry name" value="Ser/Thr_kinase_AS"/>
</dbReference>
<dbReference type="Pfam" id="PF00069">
    <property type="entry name" value="Pkinase"/>
    <property type="match status" value="1"/>
</dbReference>
<keyword evidence="5 10" id="KW-0547">Nucleotide-binding</keyword>
<dbReference type="PANTHER" id="PTHR43289">
    <property type="entry name" value="MITOGEN-ACTIVATED PROTEIN KINASE KINASE KINASE 20-RELATED"/>
    <property type="match status" value="1"/>
</dbReference>
<dbReference type="SUPFAM" id="SSF56112">
    <property type="entry name" value="Protein kinase-like (PK-like)"/>
    <property type="match status" value="1"/>
</dbReference>
<organism evidence="15 16">
    <name type="scientific">Scardovia wiggsiae F0424</name>
    <dbReference type="NCBI Taxonomy" id="857290"/>
    <lineage>
        <taxon>Bacteria</taxon>
        <taxon>Bacillati</taxon>
        <taxon>Actinomycetota</taxon>
        <taxon>Actinomycetes</taxon>
        <taxon>Bifidobacteriales</taxon>
        <taxon>Bifidobacteriaceae</taxon>
        <taxon>Scardovia</taxon>
    </lineage>
</organism>
<dbReference type="PANTHER" id="PTHR43289:SF6">
    <property type="entry name" value="SERINE_THREONINE-PROTEIN KINASE NEKL-3"/>
    <property type="match status" value="1"/>
</dbReference>
<evidence type="ECO:0000256" key="6">
    <source>
        <dbReference type="ARBA" id="ARBA00022777"/>
    </source>
</evidence>
<dbReference type="HOGENOM" id="CLU_000288_135_2_11"/>
<evidence type="ECO:0000256" key="1">
    <source>
        <dbReference type="ARBA" id="ARBA00012513"/>
    </source>
</evidence>
<reference evidence="15 16" key="1">
    <citation type="submission" date="2012-01" db="EMBL/GenBank/DDBJ databases">
        <title>The Genome Sequence of Scardovia wiggsiae F0424.</title>
        <authorList>
            <consortium name="The Broad Institute Genome Sequencing Platform"/>
            <person name="Earl A."/>
            <person name="Ward D."/>
            <person name="Feldgarden M."/>
            <person name="Gevers D."/>
            <person name="Izard J."/>
            <person name="Ganesan A."/>
            <person name="Baranova O.V."/>
            <person name="Blanton J.M."/>
            <person name="Tanner A.C."/>
            <person name="Mathney J."/>
            <person name="Dewhirst F.E."/>
            <person name="Young S.K."/>
            <person name="Zeng Q."/>
            <person name="Gargeya S."/>
            <person name="Fitzgerald M."/>
            <person name="Haas B."/>
            <person name="Abouelleil A."/>
            <person name="Alvarado L."/>
            <person name="Arachchi H.M."/>
            <person name="Berlin A."/>
            <person name="Chapman S.B."/>
            <person name="Gearin G."/>
            <person name="Goldberg J."/>
            <person name="Griggs A."/>
            <person name="Gujja S."/>
            <person name="Hansen M."/>
            <person name="Heiman D."/>
            <person name="Howarth C."/>
            <person name="Larimer J."/>
            <person name="Lui A."/>
            <person name="MacDonald P.J.P."/>
            <person name="McCowen C."/>
            <person name="Montmayeur A."/>
            <person name="Murphy C."/>
            <person name="Neiman D."/>
            <person name="Pearson M."/>
            <person name="Priest M."/>
            <person name="Roberts A."/>
            <person name="Saif S."/>
            <person name="Shea T."/>
            <person name="Sisk P."/>
            <person name="Stolte C."/>
            <person name="Sykes S."/>
            <person name="Wortman J."/>
            <person name="Nusbaum C."/>
            <person name="Birren B."/>
        </authorList>
    </citation>
    <scope>NUCLEOTIDE SEQUENCE [LARGE SCALE GENOMIC DNA]</scope>
    <source>
        <strain evidence="15 16">F0424</strain>
    </source>
</reference>
<dbReference type="CDD" id="cd14014">
    <property type="entry name" value="STKc_PknB_like"/>
    <property type="match status" value="1"/>
</dbReference>
<feature type="binding site" evidence="10">
    <location>
        <position position="43"/>
    </location>
    <ligand>
        <name>ATP</name>
        <dbReference type="ChEBI" id="CHEBI:30616"/>
    </ligand>
</feature>
<dbReference type="InterPro" id="IPR017441">
    <property type="entry name" value="Protein_kinase_ATP_BS"/>
</dbReference>
<feature type="domain" description="PASTA" evidence="14">
    <location>
        <begin position="396"/>
        <end position="463"/>
    </location>
</feature>
<dbReference type="InterPro" id="IPR011009">
    <property type="entry name" value="Kinase-like_dom_sf"/>
</dbReference>
<feature type="compositionally biased region" description="Polar residues" evidence="11">
    <location>
        <begin position="302"/>
        <end position="311"/>
    </location>
</feature>
<evidence type="ECO:0000256" key="8">
    <source>
        <dbReference type="ARBA" id="ARBA00047899"/>
    </source>
</evidence>
<feature type="region of interest" description="Disordered" evidence="11">
    <location>
        <begin position="302"/>
        <end position="324"/>
    </location>
</feature>
<feature type="transmembrane region" description="Helical" evidence="12">
    <location>
        <begin position="370"/>
        <end position="393"/>
    </location>
</feature>
<dbReference type="AlphaFoldDB" id="J0X080"/>
<dbReference type="GO" id="GO:0004674">
    <property type="term" value="F:protein serine/threonine kinase activity"/>
    <property type="evidence" value="ECO:0007669"/>
    <property type="project" value="UniProtKB-KW"/>
</dbReference>
<dbReference type="EMBL" id="AGZS01000004">
    <property type="protein sequence ID" value="EJD64781.1"/>
    <property type="molecule type" value="Genomic_DNA"/>
</dbReference>
<dbReference type="InterPro" id="IPR000719">
    <property type="entry name" value="Prot_kinase_dom"/>
</dbReference>
<feature type="domain" description="PASTA" evidence="14">
    <location>
        <begin position="464"/>
        <end position="531"/>
    </location>
</feature>
<dbReference type="Gene3D" id="3.30.10.20">
    <property type="match status" value="3"/>
</dbReference>
<evidence type="ECO:0000256" key="11">
    <source>
        <dbReference type="SAM" id="MobiDB-lite"/>
    </source>
</evidence>
<keyword evidence="7 10" id="KW-0067">ATP-binding</keyword>
<dbReference type="EC" id="2.7.11.1" evidence="1"/>
<accession>J0X080</accession>
<comment type="catalytic activity">
    <reaction evidence="8">
        <text>L-threonyl-[protein] + ATP = O-phospho-L-threonyl-[protein] + ADP + H(+)</text>
        <dbReference type="Rhea" id="RHEA:46608"/>
        <dbReference type="Rhea" id="RHEA-COMP:11060"/>
        <dbReference type="Rhea" id="RHEA-COMP:11605"/>
        <dbReference type="ChEBI" id="CHEBI:15378"/>
        <dbReference type="ChEBI" id="CHEBI:30013"/>
        <dbReference type="ChEBI" id="CHEBI:30616"/>
        <dbReference type="ChEBI" id="CHEBI:61977"/>
        <dbReference type="ChEBI" id="CHEBI:456216"/>
        <dbReference type="EC" id="2.7.11.1"/>
    </reaction>
</comment>
<evidence type="ECO:0000259" key="13">
    <source>
        <dbReference type="PROSITE" id="PS50011"/>
    </source>
</evidence>
<protein>
    <recommendedName>
        <fullName evidence="1">non-specific serine/threonine protein kinase</fullName>
        <ecNumber evidence="1">2.7.11.1</ecNumber>
    </recommendedName>
</protein>
<evidence type="ECO:0000256" key="7">
    <source>
        <dbReference type="ARBA" id="ARBA00022840"/>
    </source>
</evidence>
<evidence type="ECO:0000256" key="9">
    <source>
        <dbReference type="ARBA" id="ARBA00048679"/>
    </source>
</evidence>
<dbReference type="STRING" id="857290.HMPREF9156_00900"/>
<dbReference type="GO" id="GO:0045717">
    <property type="term" value="P:negative regulation of fatty acid biosynthetic process"/>
    <property type="evidence" value="ECO:0007669"/>
    <property type="project" value="UniProtKB-ARBA"/>
</dbReference>
<evidence type="ECO:0000256" key="3">
    <source>
        <dbReference type="ARBA" id="ARBA00022679"/>
    </source>
</evidence>
<feature type="domain" description="PASTA" evidence="14">
    <location>
        <begin position="535"/>
        <end position="597"/>
    </location>
</feature>
<keyword evidence="6" id="KW-0418">Kinase</keyword>
<dbReference type="Pfam" id="PF03793">
    <property type="entry name" value="PASTA"/>
    <property type="match status" value="3"/>
</dbReference>
<dbReference type="Gene3D" id="3.30.200.20">
    <property type="entry name" value="Phosphorylase Kinase, domain 1"/>
    <property type="match status" value="1"/>
</dbReference>
<dbReference type="Gene3D" id="1.10.510.10">
    <property type="entry name" value="Transferase(Phosphotransferase) domain 1"/>
    <property type="match status" value="1"/>
</dbReference>
<evidence type="ECO:0000259" key="14">
    <source>
        <dbReference type="PROSITE" id="PS51178"/>
    </source>
</evidence>
<keyword evidence="12" id="KW-0472">Membrane</keyword>
<dbReference type="FunFam" id="1.10.510.10:FF:000021">
    <property type="entry name" value="Serine/threonine protein kinase"/>
    <property type="match status" value="1"/>
</dbReference>
<dbReference type="InterPro" id="IPR005543">
    <property type="entry name" value="PASTA_dom"/>
</dbReference>
<evidence type="ECO:0000313" key="15">
    <source>
        <dbReference type="EMBL" id="EJD64781.1"/>
    </source>
</evidence>
<dbReference type="FunFam" id="3.30.200.20:FF:000035">
    <property type="entry name" value="Serine/threonine protein kinase Stk1"/>
    <property type="match status" value="1"/>
</dbReference>